<dbReference type="AlphaFoldDB" id="A0A816DPT0"/>
<name>A0A816DPT0_9BILA</name>
<dbReference type="PANTHER" id="PTHR46599">
    <property type="entry name" value="PIGGYBAC TRANSPOSABLE ELEMENT-DERIVED PROTEIN 4"/>
    <property type="match status" value="1"/>
</dbReference>
<feature type="domain" description="PiggyBac transposable element-derived protein" evidence="1">
    <location>
        <begin position="22"/>
        <end position="106"/>
    </location>
</feature>
<proteinExistence type="predicted"/>
<gene>
    <name evidence="2" type="ORF">GPM918_LOCUS44708</name>
    <name evidence="3" type="ORF">SRO942_LOCUS46702</name>
</gene>
<dbReference type="InterPro" id="IPR029526">
    <property type="entry name" value="PGBD"/>
</dbReference>
<evidence type="ECO:0000313" key="3">
    <source>
        <dbReference type="EMBL" id="CAF4543793.1"/>
    </source>
</evidence>
<evidence type="ECO:0000259" key="1">
    <source>
        <dbReference type="Pfam" id="PF13843"/>
    </source>
</evidence>
<dbReference type="Pfam" id="PF13843">
    <property type="entry name" value="DDE_Tnp_1_7"/>
    <property type="match status" value="1"/>
</dbReference>
<sequence length="138" mass="15686">KIYYSNRVRTSGPPFIHDYTMEQDKGEKVEPLKHFFNQHLQAIVEPAVNISVDEQMIGYKGTTTPKLLKQYMPNKPNKRGFKFWARCGVSGFVYEAVLCCGSEKNVVSTLSLPSFLRLCSILSDEGAFDVETMRIKSL</sequence>
<feature type="non-terminal residue" evidence="2">
    <location>
        <position position="1"/>
    </location>
</feature>
<organism evidence="2 4">
    <name type="scientific">Didymodactylos carnosus</name>
    <dbReference type="NCBI Taxonomy" id="1234261"/>
    <lineage>
        <taxon>Eukaryota</taxon>
        <taxon>Metazoa</taxon>
        <taxon>Spiralia</taxon>
        <taxon>Gnathifera</taxon>
        <taxon>Rotifera</taxon>
        <taxon>Eurotatoria</taxon>
        <taxon>Bdelloidea</taxon>
        <taxon>Philodinida</taxon>
        <taxon>Philodinidae</taxon>
        <taxon>Didymodactylos</taxon>
    </lineage>
</organism>
<evidence type="ECO:0000313" key="2">
    <source>
        <dbReference type="EMBL" id="CAF1636870.1"/>
    </source>
</evidence>
<accession>A0A816DPT0</accession>
<evidence type="ECO:0000313" key="4">
    <source>
        <dbReference type="Proteomes" id="UP000663829"/>
    </source>
</evidence>
<dbReference type="OrthoDB" id="118105at2759"/>
<dbReference type="Proteomes" id="UP000663829">
    <property type="component" value="Unassembled WGS sequence"/>
</dbReference>
<reference evidence="2" key="1">
    <citation type="submission" date="2021-02" db="EMBL/GenBank/DDBJ databases">
        <authorList>
            <person name="Nowell W R."/>
        </authorList>
    </citation>
    <scope>NUCLEOTIDE SEQUENCE</scope>
</reference>
<dbReference type="EMBL" id="CAJOBC010114200">
    <property type="protein sequence ID" value="CAF4543793.1"/>
    <property type="molecule type" value="Genomic_DNA"/>
</dbReference>
<dbReference type="PANTHER" id="PTHR46599:SF3">
    <property type="entry name" value="PIGGYBAC TRANSPOSABLE ELEMENT-DERIVED PROTEIN 4"/>
    <property type="match status" value="1"/>
</dbReference>
<comment type="caution">
    <text evidence="2">The sequence shown here is derived from an EMBL/GenBank/DDBJ whole genome shotgun (WGS) entry which is preliminary data.</text>
</comment>
<protein>
    <recommendedName>
        <fullName evidence="1">PiggyBac transposable element-derived protein domain-containing protein</fullName>
    </recommendedName>
</protein>
<keyword evidence="4" id="KW-1185">Reference proteome</keyword>
<dbReference type="Proteomes" id="UP000681722">
    <property type="component" value="Unassembled WGS sequence"/>
</dbReference>
<dbReference type="EMBL" id="CAJNOQ010045776">
    <property type="protein sequence ID" value="CAF1636870.1"/>
    <property type="molecule type" value="Genomic_DNA"/>
</dbReference>